<organism evidence="2 3">
    <name type="scientific">Corallococcus llansteffanensis</name>
    <dbReference type="NCBI Taxonomy" id="2316731"/>
    <lineage>
        <taxon>Bacteria</taxon>
        <taxon>Pseudomonadati</taxon>
        <taxon>Myxococcota</taxon>
        <taxon>Myxococcia</taxon>
        <taxon>Myxococcales</taxon>
        <taxon>Cystobacterineae</taxon>
        <taxon>Myxococcaceae</taxon>
        <taxon>Corallococcus</taxon>
    </lineage>
</organism>
<dbReference type="AlphaFoldDB" id="A0A3A8QE87"/>
<accession>A0A3A8QE87</accession>
<evidence type="ECO:0000313" key="3">
    <source>
        <dbReference type="Proteomes" id="UP000272888"/>
    </source>
</evidence>
<evidence type="ECO:0000256" key="1">
    <source>
        <dbReference type="SAM" id="MobiDB-lite"/>
    </source>
</evidence>
<dbReference type="Proteomes" id="UP000272888">
    <property type="component" value="Unassembled WGS sequence"/>
</dbReference>
<protein>
    <submittedName>
        <fullName evidence="2">Uncharacterized protein</fullName>
    </submittedName>
</protein>
<comment type="caution">
    <text evidence="2">The sequence shown here is derived from an EMBL/GenBank/DDBJ whole genome shotgun (WGS) entry which is preliminary data.</text>
</comment>
<reference evidence="3" key="1">
    <citation type="submission" date="2018-09" db="EMBL/GenBank/DDBJ databases">
        <authorList>
            <person name="Livingstone P.G."/>
            <person name="Whitworth D.E."/>
        </authorList>
    </citation>
    <scope>NUCLEOTIDE SEQUENCE [LARGE SCALE GENOMIC DNA]</scope>
    <source>
        <strain evidence="3">CA051B</strain>
    </source>
</reference>
<name>A0A3A8QE87_9BACT</name>
<proteinExistence type="predicted"/>
<keyword evidence="3" id="KW-1185">Reference proteome</keyword>
<dbReference type="EMBL" id="RAWB01000021">
    <property type="protein sequence ID" value="RKH67039.1"/>
    <property type="molecule type" value="Genomic_DNA"/>
</dbReference>
<feature type="compositionally biased region" description="Polar residues" evidence="1">
    <location>
        <begin position="21"/>
        <end position="37"/>
    </location>
</feature>
<gene>
    <name evidence="2" type="ORF">D7V93_03450</name>
</gene>
<evidence type="ECO:0000313" key="2">
    <source>
        <dbReference type="EMBL" id="RKH67039.1"/>
    </source>
</evidence>
<feature type="region of interest" description="Disordered" evidence="1">
    <location>
        <begin position="1"/>
        <end position="37"/>
    </location>
</feature>
<sequence length="79" mass="8874">MFQNRLHPGAPFTRRLPPHLTQANTSKSNVLLSNSAKVHSRRPLLDPLLPGRYLMPRARLLRTCLGERSMMSSGLGPRT</sequence>